<comment type="cofactor">
    <cofactor evidence="1">
        <name>Zn(2+)</name>
        <dbReference type="ChEBI" id="CHEBI:29105"/>
    </cofactor>
</comment>
<proteinExistence type="inferred from homology"/>
<dbReference type="Pfam" id="PF02900">
    <property type="entry name" value="LigB"/>
    <property type="match status" value="1"/>
</dbReference>
<evidence type="ECO:0000256" key="1">
    <source>
        <dbReference type="ARBA" id="ARBA00001947"/>
    </source>
</evidence>
<feature type="domain" description="Extradiol ring-cleavage dioxygenase class III enzyme subunit B" evidence="6">
    <location>
        <begin position="9"/>
        <end position="222"/>
    </location>
</feature>
<evidence type="ECO:0000313" key="7">
    <source>
        <dbReference type="EMBL" id="RSH91831.1"/>
    </source>
</evidence>
<name>A0A427YLB3_9TREE</name>
<comment type="similarity">
    <text evidence="2">Belongs to the DODA-type extradiol aromatic ring-opening dioxygenase family.</text>
</comment>
<reference evidence="7 8" key="1">
    <citation type="submission" date="2018-11" db="EMBL/GenBank/DDBJ databases">
        <title>Genome sequence of Saitozyma podzolica DSM 27192.</title>
        <authorList>
            <person name="Aliyu H."/>
            <person name="Gorte O."/>
            <person name="Ochsenreither K."/>
        </authorList>
    </citation>
    <scope>NUCLEOTIDE SEQUENCE [LARGE SCALE GENOMIC DNA]</scope>
    <source>
        <strain evidence="7 8">DSM 27192</strain>
    </source>
</reference>
<dbReference type="CDD" id="cd07363">
    <property type="entry name" value="45_DOPA_Dioxygenase"/>
    <property type="match status" value="1"/>
</dbReference>
<dbReference type="Proteomes" id="UP000279259">
    <property type="component" value="Unassembled WGS sequence"/>
</dbReference>
<evidence type="ECO:0000256" key="4">
    <source>
        <dbReference type="ARBA" id="ARBA00022833"/>
    </source>
</evidence>
<dbReference type="InterPro" id="IPR014436">
    <property type="entry name" value="Extradiol_dOase_DODA"/>
</dbReference>
<evidence type="ECO:0000256" key="3">
    <source>
        <dbReference type="ARBA" id="ARBA00022723"/>
    </source>
</evidence>
<dbReference type="OrthoDB" id="7396853at2759"/>
<dbReference type="PANTHER" id="PTHR30096">
    <property type="entry name" value="4,5-DOPA DIOXYGENASE EXTRADIOL-LIKE PROTEIN"/>
    <property type="match status" value="1"/>
</dbReference>
<dbReference type="SUPFAM" id="SSF53213">
    <property type="entry name" value="LigB-like"/>
    <property type="match status" value="1"/>
</dbReference>
<organism evidence="7 8">
    <name type="scientific">Saitozyma podzolica</name>
    <dbReference type="NCBI Taxonomy" id="1890683"/>
    <lineage>
        <taxon>Eukaryota</taxon>
        <taxon>Fungi</taxon>
        <taxon>Dikarya</taxon>
        <taxon>Basidiomycota</taxon>
        <taxon>Agaricomycotina</taxon>
        <taxon>Tremellomycetes</taxon>
        <taxon>Tremellales</taxon>
        <taxon>Trimorphomycetaceae</taxon>
        <taxon>Saitozyma</taxon>
    </lineage>
</organism>
<keyword evidence="4" id="KW-0862">Zinc</keyword>
<protein>
    <recommendedName>
        <fullName evidence="6">Extradiol ring-cleavage dioxygenase class III enzyme subunit B domain-containing protein</fullName>
    </recommendedName>
</protein>
<dbReference type="AlphaFoldDB" id="A0A427YLB3"/>
<keyword evidence="5" id="KW-0560">Oxidoreductase</keyword>
<evidence type="ECO:0000256" key="5">
    <source>
        <dbReference type="ARBA" id="ARBA00023002"/>
    </source>
</evidence>
<sequence>MFDTQSKPYKAWQKYGAAVEAAKPRGLVVVSAHWENEDGSEHVKVNTDTTNPLVYDFYNFPKQYYEQTFTSHGDPKMVVDIQEALKEAGVEVEPVKRGLDHGVWVPFKVAFGGKTDIPIVQVSLPGDGSPVSSAKLGKALSSLRDKGYGIMGTGQAVHNLRDLFSGRPAPYTAPFMSAITSALSSPKPLEATLTLFRHPMYRQAHPTPEHLLPLAVAVAATQPEDRLEELFAGTAEDGKLGWGMWFWKPQE</sequence>
<comment type="caution">
    <text evidence="7">The sequence shown here is derived from an EMBL/GenBank/DDBJ whole genome shotgun (WGS) entry which is preliminary data.</text>
</comment>
<dbReference type="PANTHER" id="PTHR30096:SF0">
    <property type="entry name" value="4,5-DOPA DIOXYGENASE EXTRADIOL-LIKE PROTEIN"/>
    <property type="match status" value="1"/>
</dbReference>
<dbReference type="InterPro" id="IPR004183">
    <property type="entry name" value="Xdiol_dOase_suB"/>
</dbReference>
<keyword evidence="8" id="KW-1185">Reference proteome</keyword>
<dbReference type="GO" id="GO:0016702">
    <property type="term" value="F:oxidoreductase activity, acting on single donors with incorporation of molecular oxygen, incorporation of two atoms of oxygen"/>
    <property type="evidence" value="ECO:0007669"/>
    <property type="project" value="UniProtKB-ARBA"/>
</dbReference>
<evidence type="ECO:0000256" key="2">
    <source>
        <dbReference type="ARBA" id="ARBA00007581"/>
    </source>
</evidence>
<accession>A0A427YLB3</accession>
<dbReference type="GO" id="GO:0008270">
    <property type="term" value="F:zinc ion binding"/>
    <property type="evidence" value="ECO:0007669"/>
    <property type="project" value="InterPro"/>
</dbReference>
<dbReference type="Gene3D" id="3.40.830.10">
    <property type="entry name" value="LigB-like"/>
    <property type="match status" value="1"/>
</dbReference>
<dbReference type="EMBL" id="RSCD01000007">
    <property type="protein sequence ID" value="RSH91831.1"/>
    <property type="molecule type" value="Genomic_DNA"/>
</dbReference>
<gene>
    <name evidence="7" type="ORF">EHS25_009201</name>
</gene>
<dbReference type="GO" id="GO:0008198">
    <property type="term" value="F:ferrous iron binding"/>
    <property type="evidence" value="ECO:0007669"/>
    <property type="project" value="InterPro"/>
</dbReference>
<keyword evidence="3" id="KW-0479">Metal-binding</keyword>
<dbReference type="PIRSF" id="PIRSF006157">
    <property type="entry name" value="Doxgns_DODA"/>
    <property type="match status" value="1"/>
</dbReference>
<evidence type="ECO:0000259" key="6">
    <source>
        <dbReference type="Pfam" id="PF02900"/>
    </source>
</evidence>
<evidence type="ECO:0000313" key="8">
    <source>
        <dbReference type="Proteomes" id="UP000279259"/>
    </source>
</evidence>